<organism evidence="1 2">
    <name type="scientific">Methylocapsa polymorpha</name>
    <dbReference type="NCBI Taxonomy" id="3080828"/>
    <lineage>
        <taxon>Bacteria</taxon>
        <taxon>Pseudomonadati</taxon>
        <taxon>Pseudomonadota</taxon>
        <taxon>Alphaproteobacteria</taxon>
        <taxon>Hyphomicrobiales</taxon>
        <taxon>Beijerinckiaceae</taxon>
        <taxon>Methylocapsa</taxon>
    </lineage>
</organism>
<dbReference type="RefSeq" id="WP_407339810.1">
    <property type="nucleotide sequence ID" value="NZ_CP136862.1"/>
</dbReference>
<dbReference type="InterPro" id="IPR021335">
    <property type="entry name" value="DUF2948"/>
</dbReference>
<sequence length="153" mass="17209">MSDLLRLIAFDNEDLKVISANLQDALVRVGDMAYLPRSKQFAIVASRFDWVKAMEGGWERCRTGLHFERVLRAQCMGFAQKDHSVLLNLLSVSFEETNAPAGVVEIIFSAGCALRLEVECLEAEMHDFCLRWKAGALPNHPLGEWSEGRREIG</sequence>
<gene>
    <name evidence="1" type="ORF">RZS28_03430</name>
</gene>
<protein>
    <submittedName>
        <fullName evidence="1">DUF2948 family protein</fullName>
    </submittedName>
</protein>
<evidence type="ECO:0000313" key="2">
    <source>
        <dbReference type="Proteomes" id="UP001626536"/>
    </source>
</evidence>
<evidence type="ECO:0000313" key="1">
    <source>
        <dbReference type="EMBL" id="WOJ90363.1"/>
    </source>
</evidence>
<reference evidence="1 2" key="1">
    <citation type="submission" date="2023-10" db="EMBL/GenBank/DDBJ databases">
        <title>Novel methanotroph of the genus Methylocapsa from a subarctic wetland.</title>
        <authorList>
            <person name="Belova S.E."/>
            <person name="Oshkin I.Y."/>
            <person name="Miroshnikov K."/>
            <person name="Dedysh S.N."/>
        </authorList>
    </citation>
    <scope>NUCLEOTIDE SEQUENCE [LARGE SCALE GENOMIC DNA]</scope>
    <source>
        <strain evidence="1 2">RX1</strain>
    </source>
</reference>
<dbReference type="Pfam" id="PF11164">
    <property type="entry name" value="DUF2948"/>
    <property type="match status" value="1"/>
</dbReference>
<accession>A0ABZ0HUI1</accession>
<dbReference type="Proteomes" id="UP001626536">
    <property type="component" value="Chromosome"/>
</dbReference>
<name>A0ABZ0HUI1_9HYPH</name>
<keyword evidence="2" id="KW-1185">Reference proteome</keyword>
<dbReference type="EMBL" id="CP136862">
    <property type="protein sequence ID" value="WOJ90363.1"/>
    <property type="molecule type" value="Genomic_DNA"/>
</dbReference>
<proteinExistence type="predicted"/>